<dbReference type="PANTHER" id="PTHR48258">
    <property type="entry name" value="DUF4218 DOMAIN-CONTAINING PROTEIN-RELATED"/>
    <property type="match status" value="1"/>
</dbReference>
<evidence type="ECO:0000256" key="1">
    <source>
        <dbReference type="SAM" id="MobiDB-lite"/>
    </source>
</evidence>
<dbReference type="Proteomes" id="UP000000763">
    <property type="component" value="Chromosome 3"/>
</dbReference>
<evidence type="ECO:0000259" key="4">
    <source>
        <dbReference type="Pfam" id="PF13963"/>
    </source>
</evidence>
<dbReference type="InterPro" id="IPR025452">
    <property type="entry name" value="DUF4218"/>
</dbReference>
<accession>Q6ATT2</accession>
<dbReference type="Pfam" id="PF13963">
    <property type="entry name" value="Transpos_assoc"/>
    <property type="match status" value="1"/>
</dbReference>
<dbReference type="InterPro" id="IPR025312">
    <property type="entry name" value="DUF4216"/>
</dbReference>
<evidence type="ECO:0000259" key="3">
    <source>
        <dbReference type="Pfam" id="PF13960"/>
    </source>
</evidence>
<name>Q6ATT2_ORYSJ</name>
<dbReference type="Pfam" id="PF02992">
    <property type="entry name" value="Transposase_21"/>
    <property type="match status" value="1"/>
</dbReference>
<evidence type="ECO:0000313" key="6">
    <source>
        <dbReference type="Proteomes" id="UP000000763"/>
    </source>
</evidence>
<evidence type="ECO:0000313" key="5">
    <source>
        <dbReference type="EMBL" id="AAT81758.1"/>
    </source>
</evidence>
<feature type="domain" description="Transposase-associated" evidence="4">
    <location>
        <begin position="1"/>
        <end position="76"/>
    </location>
</feature>
<feature type="domain" description="DUF4216" evidence="2">
    <location>
        <begin position="634"/>
        <end position="698"/>
    </location>
</feature>
<dbReference type="InterPro" id="IPR029480">
    <property type="entry name" value="Transpos_assoc"/>
</dbReference>
<evidence type="ECO:0000259" key="2">
    <source>
        <dbReference type="Pfam" id="PF13952"/>
    </source>
</evidence>
<reference evidence="6" key="1">
    <citation type="journal article" date="2005" name="Nature">
        <title>The map-based sequence of the rice genome.</title>
        <authorList>
            <consortium name="International rice genome sequencing project (IRGSP)"/>
            <person name="Matsumoto T."/>
            <person name="Wu J."/>
            <person name="Kanamori H."/>
            <person name="Katayose Y."/>
            <person name="Fujisawa M."/>
            <person name="Namiki N."/>
            <person name="Mizuno H."/>
            <person name="Yamamoto K."/>
            <person name="Antonio B.A."/>
            <person name="Baba T."/>
            <person name="Sakata K."/>
            <person name="Nagamura Y."/>
            <person name="Aoki H."/>
            <person name="Arikawa K."/>
            <person name="Arita K."/>
            <person name="Bito T."/>
            <person name="Chiden Y."/>
            <person name="Fujitsuka N."/>
            <person name="Fukunaka R."/>
            <person name="Hamada M."/>
            <person name="Harada C."/>
            <person name="Hayashi A."/>
            <person name="Hijishita S."/>
            <person name="Honda M."/>
            <person name="Hosokawa S."/>
            <person name="Ichikawa Y."/>
            <person name="Idonuma A."/>
            <person name="Iijima M."/>
            <person name="Ikeda M."/>
            <person name="Ikeno M."/>
            <person name="Ito K."/>
            <person name="Ito S."/>
            <person name="Ito T."/>
            <person name="Ito Y."/>
            <person name="Ito Y."/>
            <person name="Iwabuchi A."/>
            <person name="Kamiya K."/>
            <person name="Karasawa W."/>
            <person name="Kurita K."/>
            <person name="Katagiri S."/>
            <person name="Kikuta A."/>
            <person name="Kobayashi H."/>
            <person name="Kobayashi N."/>
            <person name="Machita K."/>
            <person name="Maehara T."/>
            <person name="Masukawa M."/>
            <person name="Mizubayashi T."/>
            <person name="Mukai Y."/>
            <person name="Nagasaki H."/>
            <person name="Nagata Y."/>
            <person name="Naito S."/>
            <person name="Nakashima M."/>
            <person name="Nakama Y."/>
            <person name="Nakamichi Y."/>
            <person name="Nakamura M."/>
            <person name="Meguro A."/>
            <person name="Negishi M."/>
            <person name="Ohta I."/>
            <person name="Ohta T."/>
            <person name="Okamoto M."/>
            <person name="Ono N."/>
            <person name="Saji S."/>
            <person name="Sakaguchi M."/>
            <person name="Sakai K."/>
            <person name="Shibata M."/>
            <person name="Shimokawa T."/>
            <person name="Song J."/>
            <person name="Takazaki Y."/>
            <person name="Terasawa K."/>
            <person name="Tsugane M."/>
            <person name="Tsuji K."/>
            <person name="Ueda S."/>
            <person name="Waki K."/>
            <person name="Yamagata H."/>
            <person name="Yamamoto M."/>
            <person name="Yamamoto S."/>
            <person name="Yamane H."/>
            <person name="Yoshiki S."/>
            <person name="Yoshihara R."/>
            <person name="Yukawa K."/>
            <person name="Zhong H."/>
            <person name="Yano M."/>
            <person name="Yuan Q."/>
            <person name="Ouyang S."/>
            <person name="Liu J."/>
            <person name="Jones K.M."/>
            <person name="Gansberger K."/>
            <person name="Moffat K."/>
            <person name="Hill J."/>
            <person name="Bera J."/>
            <person name="Fadrosh D."/>
            <person name="Jin S."/>
            <person name="Johri S."/>
            <person name="Kim M."/>
            <person name="Overton L."/>
            <person name="Reardon M."/>
            <person name="Tsitrin T."/>
            <person name="Vuong H."/>
            <person name="Weaver B."/>
            <person name="Ciecko A."/>
            <person name="Tallon L."/>
            <person name="Jackson J."/>
            <person name="Pai G."/>
            <person name="Aken S.V."/>
            <person name="Utterback T."/>
            <person name="Reidmuller S."/>
            <person name="Feldblyum T."/>
            <person name="Hsiao J."/>
            <person name="Zismann V."/>
            <person name="Iobst S."/>
            <person name="de Vazeille A.R."/>
            <person name="Buell C.R."/>
            <person name="Ying K."/>
            <person name="Li Y."/>
            <person name="Lu T."/>
            <person name="Huang Y."/>
            <person name="Zhao Q."/>
            <person name="Feng Q."/>
            <person name="Zhang L."/>
            <person name="Zhu J."/>
            <person name="Weng Q."/>
            <person name="Mu J."/>
            <person name="Lu Y."/>
            <person name="Fan D."/>
            <person name="Liu Y."/>
            <person name="Guan J."/>
            <person name="Zhang Y."/>
            <person name="Yu S."/>
            <person name="Liu X."/>
            <person name="Zhang Y."/>
            <person name="Hong G."/>
            <person name="Han B."/>
            <person name="Choisne N."/>
            <person name="Demange N."/>
            <person name="Orjeda G."/>
            <person name="Samain S."/>
            <person name="Cattolico L."/>
            <person name="Pelletier E."/>
            <person name="Couloux A."/>
            <person name="Segurens B."/>
            <person name="Wincker P."/>
            <person name="D'Hont A."/>
            <person name="Scarpelli C."/>
            <person name="Weissenbach J."/>
            <person name="Salanoubat M."/>
            <person name="Quetier F."/>
            <person name="Yu Y."/>
            <person name="Kim H.R."/>
            <person name="Rambo T."/>
            <person name="Currie J."/>
            <person name="Collura K."/>
            <person name="Luo M."/>
            <person name="Yang T."/>
            <person name="Ammiraju J.S.S."/>
            <person name="Engler F."/>
            <person name="Soderlund C."/>
            <person name="Wing R.A."/>
            <person name="Palmer L.E."/>
            <person name="de la Bastide M."/>
            <person name="Spiegel L."/>
            <person name="Nascimento L."/>
            <person name="Zutavern T."/>
            <person name="O'Shaughnessy A."/>
            <person name="Dike S."/>
            <person name="Dedhia N."/>
            <person name="Preston R."/>
            <person name="Balija V."/>
            <person name="McCombie W.R."/>
            <person name="Chow T."/>
            <person name="Chen H."/>
            <person name="Chung M."/>
            <person name="Chen C."/>
            <person name="Shaw J."/>
            <person name="Wu H."/>
            <person name="Hsiao K."/>
            <person name="Chao Y."/>
            <person name="Chu M."/>
            <person name="Cheng C."/>
            <person name="Hour A."/>
            <person name="Lee P."/>
            <person name="Lin S."/>
            <person name="Lin Y."/>
            <person name="Liou J."/>
            <person name="Liu S."/>
            <person name="Hsing Y."/>
            <person name="Raghuvanshi S."/>
            <person name="Mohanty A."/>
            <person name="Bharti A.K."/>
            <person name="Gaur A."/>
            <person name="Gupta V."/>
            <person name="Kumar D."/>
            <person name="Ravi V."/>
            <person name="Vij S."/>
            <person name="Kapur A."/>
            <person name="Khurana P."/>
            <person name="Khurana P."/>
            <person name="Khurana J.P."/>
            <person name="Tyagi A.K."/>
            <person name="Gaikwad K."/>
            <person name="Singh A."/>
            <person name="Dalal V."/>
            <person name="Srivastava S."/>
            <person name="Dixit A."/>
            <person name="Pal A.K."/>
            <person name="Ghazi I.A."/>
            <person name="Yadav M."/>
            <person name="Pandit A."/>
            <person name="Bhargava A."/>
            <person name="Sureshbabu K."/>
            <person name="Batra K."/>
            <person name="Sharma T.R."/>
            <person name="Mohapatra T."/>
            <person name="Singh N.K."/>
            <person name="Messing J."/>
            <person name="Nelson A.B."/>
            <person name="Fuks G."/>
            <person name="Kavchok S."/>
            <person name="Keizer G."/>
            <person name="Linton E."/>
            <person name="Llaca V."/>
            <person name="Song R."/>
            <person name="Tanyolac B."/>
            <person name="Young S."/>
            <person name="Ho-Il K."/>
            <person name="Hahn J.H."/>
            <person name="Sangsakoo G."/>
            <person name="Vanavichit A."/>
            <person name="de Mattos Luiz.A.T."/>
            <person name="Zimmer P.D."/>
            <person name="Malone G."/>
            <person name="Dellagostin O."/>
            <person name="de Oliveira A.C."/>
            <person name="Bevan M."/>
            <person name="Bancroft I."/>
            <person name="Minx P."/>
            <person name="Cordum H."/>
            <person name="Wilson R."/>
            <person name="Cheng Z."/>
            <person name="Jin W."/>
            <person name="Jiang J."/>
            <person name="Leong S.A."/>
            <person name="Iwama H."/>
            <person name="Gojobori T."/>
            <person name="Itoh T."/>
            <person name="Niimura Y."/>
            <person name="Fujii Y."/>
            <person name="Habara T."/>
            <person name="Sakai H."/>
            <person name="Sato Y."/>
            <person name="Wilson G."/>
            <person name="Kumar K."/>
            <person name="McCouch S."/>
            <person name="Juretic N."/>
            <person name="Hoen D."/>
            <person name="Wright S."/>
            <person name="Bruskiewich R."/>
            <person name="Bureau T."/>
            <person name="Miyao A."/>
            <person name="Hirochika H."/>
            <person name="Nishikawa T."/>
            <person name="Kadowaki K."/>
            <person name="Sugiura M."/>
            <person name="Burr B."/>
            <person name="Sasaki T."/>
        </authorList>
    </citation>
    <scope>NUCLEOTIDE SEQUENCE [LARGE SCALE GENOMIC DNA]</scope>
    <source>
        <strain evidence="6">cv. Nipponbare</strain>
    </source>
</reference>
<organism evidence="5 6">
    <name type="scientific">Oryza sativa subsp. japonica</name>
    <name type="common">Rice</name>
    <dbReference type="NCBI Taxonomy" id="39947"/>
    <lineage>
        <taxon>Eukaryota</taxon>
        <taxon>Viridiplantae</taxon>
        <taxon>Streptophyta</taxon>
        <taxon>Embryophyta</taxon>
        <taxon>Tracheophyta</taxon>
        <taxon>Spermatophyta</taxon>
        <taxon>Magnoliopsida</taxon>
        <taxon>Liliopsida</taxon>
        <taxon>Poales</taxon>
        <taxon>Poaceae</taxon>
        <taxon>BOP clade</taxon>
        <taxon>Oryzoideae</taxon>
        <taxon>Oryzeae</taxon>
        <taxon>Oryzinae</taxon>
        <taxon>Oryza</taxon>
        <taxon>Oryza sativa</taxon>
    </lineage>
</organism>
<reference evidence="6" key="2">
    <citation type="journal article" date="2008" name="Nucleic Acids Res.">
        <title>The rice annotation project database (RAP-DB): 2008 update.</title>
        <authorList>
            <consortium name="The rice annotation project (RAP)"/>
        </authorList>
    </citation>
    <scope>GENOME REANNOTATION</scope>
    <source>
        <strain evidence="6">cv. Nipponbare</strain>
    </source>
</reference>
<gene>
    <name evidence="5" type="primary">OSJNBb0056O10.9</name>
</gene>
<dbReference type="Pfam" id="PF13952">
    <property type="entry name" value="DUF4216"/>
    <property type="match status" value="1"/>
</dbReference>
<dbReference type="InterPro" id="IPR004242">
    <property type="entry name" value="Transposase_21"/>
</dbReference>
<sequence>MYHWPRFLSPYRNEVSKFIGIAKAHAEKYNMRKIICPCADCKNKIAWDFDDAFKVKEHLVTRGFMDKYEIWTRHGEEQVDGPENVDPIQVEDMVHDDGFVEDKIDLEEMLRHAEPEVLMGSARGLNNFEALQEAKEVLYDESKGCDSEFTTLRSVLELMRLKARHGWSNTSFDSLLELLQKMLPREFAKDPRNIRFAMSTDGVNPFGDISSSHSTWPGPRQPGIDIDVFLELLLEDMADLWKEGLKVWDEYLREYFTVKAIMFVTINDYPAMFSVSGQIKGKTGFMICLNGTYYRYLPGSNKLVYMRHRRFLCTNHKYRKMKAEFDGTEETDPTPKPTSGEKVCAMIEKIVCEFGKVTKKPSKGTKRKKPEKNTKQGDIGTLSDMLNKTKDGLQSRMDLVEMEIREELHPQEGEKNGKMVALGPLYLHQMWSYERYMTVLKGYVRNRAHPEGSMVEGYSTEEVVQCCIDYLKDGYAIGVPVPRHEGRLSGRGTIGKKRFVTYDHKSFQEAHFSVLHQFAIVEPYIDQHIELIRANNKGHTTEWIMKEHKRLFIDWLRDLDLPEGQTTDEITMKRLACGPSTTVNSWQGYDINGYSFSTRARDNKICTQNSGVRVEAIDEAEEKQSYFGFIEEIWEIDYGHTVQFPIFKCQWVKYPNGVNVDKFGLTIVDLASVGHKDDPWVLANRVAQVFYVKDPSNLKKDIVLPGKQKILGVDGVEDVEDYNQYDSMPLYSQFVQKIKNVETSTQKIVKPYMRTDGVGKKC</sequence>
<protein>
    <submittedName>
        <fullName evidence="5">Transposase family tnp2 protein</fullName>
    </submittedName>
</protein>
<dbReference type="EMBL" id="AC135564">
    <property type="protein sequence ID" value="AAT81758.1"/>
    <property type="molecule type" value="Genomic_DNA"/>
</dbReference>
<feature type="compositionally biased region" description="Basic residues" evidence="1">
    <location>
        <begin position="360"/>
        <end position="370"/>
    </location>
</feature>
<dbReference type="AlphaFoldDB" id="Q6ATT2"/>
<dbReference type="Pfam" id="PF13960">
    <property type="entry name" value="DUF4218"/>
    <property type="match status" value="1"/>
</dbReference>
<feature type="domain" description="DUF4218" evidence="3">
    <location>
        <begin position="423"/>
        <end position="473"/>
    </location>
</feature>
<feature type="region of interest" description="Disordered" evidence="1">
    <location>
        <begin position="360"/>
        <end position="385"/>
    </location>
</feature>
<dbReference type="PANTHER" id="PTHR48258:SF9">
    <property type="entry name" value="OS01G0348150 PROTEIN"/>
    <property type="match status" value="1"/>
</dbReference>
<proteinExistence type="predicted"/>